<evidence type="ECO:0000259" key="14">
    <source>
        <dbReference type="Pfam" id="PF21180"/>
    </source>
</evidence>
<keyword evidence="9 12" id="KW-0238">DNA-binding</keyword>
<dbReference type="EMBL" id="KN831953">
    <property type="protein sequence ID" value="KIO10072.1"/>
    <property type="molecule type" value="Genomic_DNA"/>
</dbReference>
<dbReference type="InterPro" id="IPR013049">
    <property type="entry name" value="Spo11/TopoVI_A_N"/>
</dbReference>
<dbReference type="InterPro" id="IPR002815">
    <property type="entry name" value="Spo11/TopoVI_A"/>
</dbReference>
<dbReference type="Pfam" id="PF21180">
    <property type="entry name" value="TOP6A-Spo11_Toprim"/>
    <property type="match status" value="1"/>
</dbReference>
<dbReference type="InterPro" id="IPR034136">
    <property type="entry name" value="TOPRIM_Topo6A/Spo11"/>
</dbReference>
<dbReference type="GO" id="GO:0007131">
    <property type="term" value="P:reciprocal meiotic recombination"/>
    <property type="evidence" value="ECO:0007669"/>
    <property type="project" value="TreeGrafter"/>
</dbReference>
<dbReference type="GO" id="GO:0000228">
    <property type="term" value="C:nuclear chromosome"/>
    <property type="evidence" value="ECO:0007669"/>
    <property type="project" value="TreeGrafter"/>
</dbReference>
<dbReference type="InParanoid" id="A0A0C3KKD1"/>
<keyword evidence="11" id="KW-0539">Nucleus</keyword>
<evidence type="ECO:0000256" key="12">
    <source>
        <dbReference type="PROSITE-ProRule" id="PRU01385"/>
    </source>
</evidence>
<reference evidence="16" key="2">
    <citation type="submission" date="2015-01" db="EMBL/GenBank/DDBJ databases">
        <title>Evolutionary Origins and Diversification of the Mycorrhizal Mutualists.</title>
        <authorList>
            <consortium name="DOE Joint Genome Institute"/>
            <consortium name="Mycorrhizal Genomics Consortium"/>
            <person name="Kohler A."/>
            <person name="Kuo A."/>
            <person name="Nagy L.G."/>
            <person name="Floudas D."/>
            <person name="Copeland A."/>
            <person name="Barry K.W."/>
            <person name="Cichocki N."/>
            <person name="Veneault-Fourrey C."/>
            <person name="LaButti K."/>
            <person name="Lindquist E.A."/>
            <person name="Lipzen A."/>
            <person name="Lundell T."/>
            <person name="Morin E."/>
            <person name="Murat C."/>
            <person name="Riley R."/>
            <person name="Ohm R."/>
            <person name="Sun H."/>
            <person name="Tunlid A."/>
            <person name="Henrissat B."/>
            <person name="Grigoriev I.V."/>
            <person name="Hibbett D.S."/>
            <person name="Martin F."/>
        </authorList>
    </citation>
    <scope>NUCLEOTIDE SEQUENCE [LARGE SCALE GENOMIC DNA]</scope>
    <source>
        <strain evidence="16">Marx 270</strain>
    </source>
</reference>
<evidence type="ECO:0000256" key="3">
    <source>
        <dbReference type="ARBA" id="ARBA00004123"/>
    </source>
</evidence>
<dbReference type="InterPro" id="IPR036078">
    <property type="entry name" value="Spo11/TopoVI_A_sf"/>
</dbReference>
<protein>
    <recommendedName>
        <fullName evidence="5">DNA topoisomerase (ATP-hydrolyzing)</fullName>
        <ecNumber evidence="5">5.6.2.2</ecNumber>
    </recommendedName>
</protein>
<evidence type="ECO:0000256" key="10">
    <source>
        <dbReference type="ARBA" id="ARBA00023235"/>
    </source>
</evidence>
<dbReference type="Proteomes" id="UP000054217">
    <property type="component" value="Unassembled WGS sequence"/>
</dbReference>
<keyword evidence="6" id="KW-0479">Metal-binding</keyword>
<dbReference type="Gene3D" id="1.10.10.10">
    <property type="entry name" value="Winged helix-like DNA-binding domain superfamily/Winged helix DNA-binding domain"/>
    <property type="match status" value="1"/>
</dbReference>
<dbReference type="PRINTS" id="PR01551">
    <property type="entry name" value="SPO11HOMOLOG"/>
</dbReference>
<dbReference type="STRING" id="870435.A0A0C3KKD1"/>
<comment type="similarity">
    <text evidence="4 12">Belongs to the TOP6A family.</text>
</comment>
<sequence length="269" mass="30174">MSYAHRALEQGISLTKRDIYYKDVALFKSQKIVDRFIDDLAATLQWDRADLNIRATSKGLICGSCLVIRLIGGASLHLNDHQGTLIPAGEDIGQFEFESRVAWVLIVEKEAIFQTLCQLNFSKYPGLPGPGLIVTGKGYPDVATRHLVKMLSDNLPQCVPIVALVDADPYGLDILSVYKYGSHGLRHENETLMARRVEWLGIKISELPEFKIDLNMLIPLTTHDERKARKMLFRPSENMPAEWRCLISTLLFWSGATHDQCTGTLSCVS</sequence>
<comment type="catalytic activity">
    <reaction evidence="1 12">
        <text>ATP-dependent breakage, passage and rejoining of double-stranded DNA.</text>
        <dbReference type="EC" id="5.6.2.2"/>
    </reaction>
</comment>
<keyword evidence="10 12" id="KW-0413">Isomerase</keyword>
<dbReference type="FunCoup" id="A0A0C3KKD1">
    <property type="interactions" value="100"/>
</dbReference>
<accession>A0A0C3KKD1</accession>
<evidence type="ECO:0000256" key="4">
    <source>
        <dbReference type="ARBA" id="ARBA00006559"/>
    </source>
</evidence>
<dbReference type="Gene3D" id="3.40.1360.10">
    <property type="match status" value="1"/>
</dbReference>
<feature type="domain" description="Spo11/DNA topoisomerase VI subunit A N-terminal" evidence="13">
    <location>
        <begin position="1"/>
        <end position="53"/>
    </location>
</feature>
<dbReference type="InterPro" id="IPR036388">
    <property type="entry name" value="WH-like_DNA-bd_sf"/>
</dbReference>
<evidence type="ECO:0000256" key="5">
    <source>
        <dbReference type="ARBA" id="ARBA00012895"/>
    </source>
</evidence>
<dbReference type="CDD" id="cd00223">
    <property type="entry name" value="TOPRIM_TopoIIB_SPO"/>
    <property type="match status" value="1"/>
</dbReference>
<evidence type="ECO:0000313" key="16">
    <source>
        <dbReference type="Proteomes" id="UP000054217"/>
    </source>
</evidence>
<dbReference type="GO" id="GO:0003918">
    <property type="term" value="F:DNA topoisomerase type II (double strand cut, ATP-hydrolyzing) activity"/>
    <property type="evidence" value="ECO:0007669"/>
    <property type="project" value="UniProtKB-UniRule"/>
</dbReference>
<evidence type="ECO:0000256" key="1">
    <source>
        <dbReference type="ARBA" id="ARBA00000185"/>
    </source>
</evidence>
<dbReference type="GO" id="GO:0003677">
    <property type="term" value="F:DNA binding"/>
    <property type="evidence" value="ECO:0007669"/>
    <property type="project" value="UniProtKB-UniRule"/>
</dbReference>
<dbReference type="PANTHER" id="PTHR10848">
    <property type="entry name" value="MEIOTIC RECOMBINATION PROTEIN SPO11"/>
    <property type="match status" value="1"/>
</dbReference>
<evidence type="ECO:0000259" key="13">
    <source>
        <dbReference type="Pfam" id="PF04406"/>
    </source>
</evidence>
<keyword evidence="8 12" id="KW-0799">Topoisomerase</keyword>
<evidence type="ECO:0000256" key="6">
    <source>
        <dbReference type="ARBA" id="ARBA00022723"/>
    </source>
</evidence>
<keyword evidence="7" id="KW-0460">Magnesium</keyword>
<dbReference type="AlphaFoldDB" id="A0A0C3KKD1"/>
<dbReference type="SUPFAM" id="SSF56726">
    <property type="entry name" value="DNA topoisomerase IV, alpha subunit"/>
    <property type="match status" value="1"/>
</dbReference>
<comment type="cofactor">
    <cofactor evidence="2">
        <name>Mg(2+)</name>
        <dbReference type="ChEBI" id="CHEBI:18420"/>
    </cofactor>
</comment>
<name>A0A0C3KKD1_PISTI</name>
<dbReference type="Pfam" id="PF04406">
    <property type="entry name" value="TP6A_N"/>
    <property type="match status" value="1"/>
</dbReference>
<dbReference type="GO" id="GO:0000706">
    <property type="term" value="P:meiotic DNA double-strand break processing"/>
    <property type="evidence" value="ECO:0007669"/>
    <property type="project" value="TreeGrafter"/>
</dbReference>
<reference evidence="15 16" key="1">
    <citation type="submission" date="2014-04" db="EMBL/GenBank/DDBJ databases">
        <authorList>
            <consortium name="DOE Joint Genome Institute"/>
            <person name="Kuo A."/>
            <person name="Kohler A."/>
            <person name="Costa M.D."/>
            <person name="Nagy L.G."/>
            <person name="Floudas D."/>
            <person name="Copeland A."/>
            <person name="Barry K.W."/>
            <person name="Cichocki N."/>
            <person name="Veneault-Fourrey C."/>
            <person name="LaButti K."/>
            <person name="Lindquist E.A."/>
            <person name="Lipzen A."/>
            <person name="Lundell T."/>
            <person name="Morin E."/>
            <person name="Murat C."/>
            <person name="Sun H."/>
            <person name="Tunlid A."/>
            <person name="Henrissat B."/>
            <person name="Grigoriev I.V."/>
            <person name="Hibbett D.S."/>
            <person name="Martin F."/>
            <person name="Nordberg H.P."/>
            <person name="Cantor M.N."/>
            <person name="Hua S.X."/>
        </authorList>
    </citation>
    <scope>NUCLEOTIDE SEQUENCE [LARGE SCALE GENOMIC DNA]</scope>
    <source>
        <strain evidence="15 16">Marx 270</strain>
    </source>
</reference>
<dbReference type="InterPro" id="IPR013048">
    <property type="entry name" value="Meiotic_Spo11"/>
</dbReference>
<dbReference type="GO" id="GO:0005524">
    <property type="term" value="F:ATP binding"/>
    <property type="evidence" value="ECO:0007669"/>
    <property type="project" value="InterPro"/>
</dbReference>
<dbReference type="EC" id="5.6.2.2" evidence="5"/>
<feature type="active site" description="O-(5'-phospho-DNA)-tyrosine intermediate" evidence="12">
    <location>
        <position position="21"/>
    </location>
</feature>
<dbReference type="GO" id="GO:0042138">
    <property type="term" value="P:meiotic DNA double-strand break formation"/>
    <property type="evidence" value="ECO:0007669"/>
    <property type="project" value="InterPro"/>
</dbReference>
<keyword evidence="16" id="KW-1185">Reference proteome</keyword>
<dbReference type="GO" id="GO:0046872">
    <property type="term" value="F:metal ion binding"/>
    <property type="evidence" value="ECO:0007669"/>
    <property type="project" value="UniProtKB-KW"/>
</dbReference>
<evidence type="ECO:0000256" key="7">
    <source>
        <dbReference type="ARBA" id="ARBA00022842"/>
    </source>
</evidence>
<dbReference type="PRINTS" id="PR01550">
    <property type="entry name" value="TOP6AFAMILY"/>
</dbReference>
<dbReference type="PROSITE" id="PS52041">
    <property type="entry name" value="TOPO_IIB"/>
    <property type="match status" value="1"/>
</dbReference>
<evidence type="ECO:0000256" key="8">
    <source>
        <dbReference type="ARBA" id="ARBA00023029"/>
    </source>
</evidence>
<evidence type="ECO:0000256" key="11">
    <source>
        <dbReference type="ARBA" id="ARBA00023242"/>
    </source>
</evidence>
<dbReference type="OrthoDB" id="5377392at2759"/>
<dbReference type="HOGENOM" id="CLU_037229_0_1_1"/>
<feature type="domain" description="Topoisomerase 6 subunit A/Spo11 TOPRIM" evidence="14">
    <location>
        <begin position="103"/>
        <end position="247"/>
    </location>
</feature>
<comment type="subcellular location">
    <subcellularLocation>
        <location evidence="3">Nucleus</location>
    </subcellularLocation>
</comment>
<evidence type="ECO:0000313" key="15">
    <source>
        <dbReference type="EMBL" id="KIO10072.1"/>
    </source>
</evidence>
<evidence type="ECO:0000256" key="9">
    <source>
        <dbReference type="ARBA" id="ARBA00023125"/>
    </source>
</evidence>
<gene>
    <name evidence="15" type="ORF">M404DRAFT_996060</name>
</gene>
<organism evidence="15 16">
    <name type="scientific">Pisolithus tinctorius Marx 270</name>
    <dbReference type="NCBI Taxonomy" id="870435"/>
    <lineage>
        <taxon>Eukaryota</taxon>
        <taxon>Fungi</taxon>
        <taxon>Dikarya</taxon>
        <taxon>Basidiomycota</taxon>
        <taxon>Agaricomycotina</taxon>
        <taxon>Agaricomycetes</taxon>
        <taxon>Agaricomycetidae</taxon>
        <taxon>Boletales</taxon>
        <taxon>Sclerodermatineae</taxon>
        <taxon>Pisolithaceae</taxon>
        <taxon>Pisolithus</taxon>
    </lineage>
</organism>
<evidence type="ECO:0000256" key="2">
    <source>
        <dbReference type="ARBA" id="ARBA00001946"/>
    </source>
</evidence>
<dbReference type="PANTHER" id="PTHR10848:SF0">
    <property type="entry name" value="MEIOTIC RECOMBINATION PROTEIN SPO11"/>
    <property type="match status" value="1"/>
</dbReference>
<proteinExistence type="inferred from homology"/>